<accession>A0A2D0VK18</accession>
<name>A0A2D0VK18_9CAUD</name>
<reference evidence="2" key="1">
    <citation type="submission" date="2016-03" db="EMBL/GenBank/DDBJ databases">
        <authorList>
            <person name="Ploux O."/>
        </authorList>
    </citation>
    <scope>NUCLEOTIDE SEQUENCE [LARGE SCALE GENOMIC DNA]</scope>
</reference>
<dbReference type="EMBL" id="KU946962">
    <property type="protein sequence ID" value="ANU80111.1"/>
    <property type="molecule type" value="Genomic_DNA"/>
</dbReference>
<protein>
    <submittedName>
        <fullName evidence="1">Uncharacterized protein</fullName>
    </submittedName>
</protein>
<evidence type="ECO:0000313" key="2">
    <source>
        <dbReference type="Proteomes" id="UP000231485"/>
    </source>
</evidence>
<organism evidence="1 2">
    <name type="scientific">Proteus phage PM 116</name>
    <dbReference type="NCBI Taxonomy" id="1837877"/>
    <lineage>
        <taxon>Viruses</taxon>
        <taxon>Duplodnaviria</taxon>
        <taxon>Heunggongvirae</taxon>
        <taxon>Uroviricota</taxon>
        <taxon>Caudoviricetes</taxon>
        <taxon>Autographivirales</taxon>
        <taxon>Autosignataviridae</taxon>
        <taxon>Molineuxvirinae</taxon>
        <taxon>Acadevirus</taxon>
        <taxon>Acadevirus PM116</taxon>
    </lineage>
</organism>
<dbReference type="RefSeq" id="YP_009792437.1">
    <property type="nucleotide sequence ID" value="NC_047858.1"/>
</dbReference>
<evidence type="ECO:0000313" key="1">
    <source>
        <dbReference type="EMBL" id="ANU80111.1"/>
    </source>
</evidence>
<dbReference type="GeneID" id="54982642"/>
<keyword evidence="2" id="KW-1185">Reference proteome</keyword>
<dbReference type="KEGG" id="vg:54982642"/>
<proteinExistence type="predicted"/>
<sequence length="103" mass="11748">MANYNLSVRYLQLKLCKIQAKVTYVCRRWASYVMIRSYQMFDSMKATLAVETAEAIFEGLSCGIEPSPTLLADAEEYGINVHAIRSKVEELYGSGEEETDYQF</sequence>
<dbReference type="Proteomes" id="UP000231485">
    <property type="component" value="Genome"/>
</dbReference>